<evidence type="ECO:0000256" key="1">
    <source>
        <dbReference type="SAM" id="SignalP"/>
    </source>
</evidence>
<accession>A0A364Y2I0</accession>
<gene>
    <name evidence="3" type="ORF">DQQ10_12665</name>
</gene>
<feature type="signal peptide" evidence="1">
    <location>
        <begin position="1"/>
        <end position="23"/>
    </location>
</feature>
<feature type="chain" id="PRO_5016751773" description="PBP domain-containing protein" evidence="1">
    <location>
        <begin position="24"/>
        <end position="323"/>
    </location>
</feature>
<dbReference type="Proteomes" id="UP000251889">
    <property type="component" value="Unassembled WGS sequence"/>
</dbReference>
<evidence type="ECO:0000313" key="3">
    <source>
        <dbReference type="EMBL" id="RAW01075.1"/>
    </source>
</evidence>
<reference evidence="3 4" key="1">
    <citation type="submission" date="2018-06" db="EMBL/GenBank/DDBJ databases">
        <title>Chryseolinea flavus sp. nov., a member of the phylum Bacteroidetes isolated from soil.</title>
        <authorList>
            <person name="Li Y."/>
            <person name="Wang J."/>
        </authorList>
    </citation>
    <scope>NUCLEOTIDE SEQUENCE [LARGE SCALE GENOMIC DNA]</scope>
    <source>
        <strain evidence="3 4">SDU1-6</strain>
    </source>
</reference>
<dbReference type="AlphaFoldDB" id="A0A364Y2I0"/>
<dbReference type="SUPFAM" id="SSF53850">
    <property type="entry name" value="Periplasmic binding protein-like II"/>
    <property type="match status" value="1"/>
</dbReference>
<sequence length="323" mass="36913">MVLSRIYVLAIILAIVVALPTWAQVDSNSANSSPTQKIVVVTGNRFSYKLVQKWIDDYNKIVPDVQIVIESRGSADPTKYDVLAEVYQPNDEIKKNREYLNVGRYAVLPVATSSSAFAKHFSEKGLTKELLKQIYFNDIFAEKDQRQNIDVPYTVYTRQQKAGVPFVFAKYFDFQQKDLQGTTIAGADEHLLKATLRDPNGVTYLPLALIYDQQTRKPVEGLTVIPVDLNGNGKINDEEKFYGDLNVVIETLEKKDLSDIKNVPIEYLHLSVDKQIVNQEAINFLKWVNEHGQSYLHEFGYLLPEAKHFEKEKFIEFASKRSR</sequence>
<protein>
    <recommendedName>
        <fullName evidence="2">PBP domain-containing protein</fullName>
    </recommendedName>
</protein>
<name>A0A364Y2I0_9BACT</name>
<evidence type="ECO:0000313" key="4">
    <source>
        <dbReference type="Proteomes" id="UP000251889"/>
    </source>
</evidence>
<dbReference type="InterPro" id="IPR024370">
    <property type="entry name" value="PBP_domain"/>
</dbReference>
<dbReference type="Gene3D" id="3.40.190.10">
    <property type="entry name" value="Periplasmic binding protein-like II"/>
    <property type="match status" value="2"/>
</dbReference>
<dbReference type="RefSeq" id="WP_112747230.1">
    <property type="nucleotide sequence ID" value="NZ_QMFY01000005.1"/>
</dbReference>
<dbReference type="Pfam" id="PF12849">
    <property type="entry name" value="PBP_like_2"/>
    <property type="match status" value="1"/>
</dbReference>
<organism evidence="3 4">
    <name type="scientific">Pseudochryseolinea flava</name>
    <dbReference type="NCBI Taxonomy" id="2059302"/>
    <lineage>
        <taxon>Bacteria</taxon>
        <taxon>Pseudomonadati</taxon>
        <taxon>Bacteroidota</taxon>
        <taxon>Cytophagia</taxon>
        <taxon>Cytophagales</taxon>
        <taxon>Fulvivirgaceae</taxon>
        <taxon>Pseudochryseolinea</taxon>
    </lineage>
</organism>
<evidence type="ECO:0000259" key="2">
    <source>
        <dbReference type="Pfam" id="PF12849"/>
    </source>
</evidence>
<keyword evidence="1" id="KW-0732">Signal</keyword>
<feature type="domain" description="PBP" evidence="2">
    <location>
        <begin position="29"/>
        <end position="239"/>
    </location>
</feature>
<dbReference type="EMBL" id="QMFY01000005">
    <property type="protein sequence ID" value="RAW01075.1"/>
    <property type="molecule type" value="Genomic_DNA"/>
</dbReference>
<keyword evidence="4" id="KW-1185">Reference proteome</keyword>
<proteinExistence type="predicted"/>
<comment type="caution">
    <text evidence="3">The sequence shown here is derived from an EMBL/GenBank/DDBJ whole genome shotgun (WGS) entry which is preliminary data.</text>
</comment>
<dbReference type="OrthoDB" id="1082996at2"/>